<proteinExistence type="predicted"/>
<sequence length="150" mass="15978">MTDIDPATLTAMSPADFHLALKKLSDKDSKALMGGEHRQALLDKIFSGFPTFFNADKAKGAAARVNWRVTGAPDGGSDTYAVVVGDGACHIEKDPTEEPTTSIMLGPAEFVKLITGSGNPTMMVMTGKVKARGDLSAAMSFPNWFDTPKR</sequence>
<evidence type="ECO:0000313" key="2">
    <source>
        <dbReference type="EMBL" id="KGN40019.1"/>
    </source>
</evidence>
<dbReference type="InterPro" id="IPR036527">
    <property type="entry name" value="SCP2_sterol-bd_dom_sf"/>
</dbReference>
<dbReference type="STRING" id="1385519.N801_16820"/>
<dbReference type="SUPFAM" id="SSF55718">
    <property type="entry name" value="SCP-like"/>
    <property type="match status" value="1"/>
</dbReference>
<dbReference type="EMBL" id="AVPL01000057">
    <property type="protein sequence ID" value="KGN40019.1"/>
    <property type="molecule type" value="Genomic_DNA"/>
</dbReference>
<dbReference type="AlphaFoldDB" id="A0A0A0JTM3"/>
<gene>
    <name evidence="2" type="ORF">N801_16820</name>
</gene>
<evidence type="ECO:0000259" key="1">
    <source>
        <dbReference type="Pfam" id="PF02036"/>
    </source>
</evidence>
<dbReference type="OrthoDB" id="5243187at2"/>
<accession>A0A0A0JTM3</accession>
<comment type="caution">
    <text evidence="2">The sequence shown here is derived from an EMBL/GenBank/DDBJ whole genome shotgun (WGS) entry which is preliminary data.</text>
</comment>
<evidence type="ECO:0000313" key="3">
    <source>
        <dbReference type="Proteomes" id="UP000030013"/>
    </source>
</evidence>
<dbReference type="Pfam" id="PF02036">
    <property type="entry name" value="SCP2"/>
    <property type="match status" value="1"/>
</dbReference>
<protein>
    <submittedName>
        <fullName evidence="2">Acyl-CoA synthase</fullName>
    </submittedName>
</protein>
<dbReference type="eggNOG" id="COG3255">
    <property type="taxonomic scope" value="Bacteria"/>
</dbReference>
<keyword evidence="3" id="KW-1185">Reference proteome</keyword>
<name>A0A0A0JTM3_9MICO</name>
<dbReference type="Proteomes" id="UP000030013">
    <property type="component" value="Unassembled WGS sequence"/>
</dbReference>
<reference evidence="2 3" key="1">
    <citation type="submission" date="2013-08" db="EMBL/GenBank/DDBJ databases">
        <title>The genome sequence of Knoellia aerolata.</title>
        <authorList>
            <person name="Zhu W."/>
            <person name="Wang G."/>
        </authorList>
    </citation>
    <scope>NUCLEOTIDE SEQUENCE [LARGE SCALE GENOMIC DNA]</scope>
    <source>
        <strain evidence="2 3">DSM 18566</strain>
    </source>
</reference>
<dbReference type="RefSeq" id="WP_035939837.1">
    <property type="nucleotide sequence ID" value="NZ_AVPL01000057.1"/>
</dbReference>
<dbReference type="Gene3D" id="3.30.1050.10">
    <property type="entry name" value="SCP2 sterol-binding domain"/>
    <property type="match status" value="1"/>
</dbReference>
<feature type="domain" description="SCP2" evidence="1">
    <location>
        <begin position="55"/>
        <end position="145"/>
    </location>
</feature>
<dbReference type="InterPro" id="IPR003033">
    <property type="entry name" value="SCP2_sterol-bd_dom"/>
</dbReference>
<organism evidence="2 3">
    <name type="scientific">Knoellia aerolata DSM 18566</name>
    <dbReference type="NCBI Taxonomy" id="1385519"/>
    <lineage>
        <taxon>Bacteria</taxon>
        <taxon>Bacillati</taxon>
        <taxon>Actinomycetota</taxon>
        <taxon>Actinomycetes</taxon>
        <taxon>Micrococcales</taxon>
        <taxon>Intrasporangiaceae</taxon>
        <taxon>Knoellia</taxon>
    </lineage>
</organism>